<dbReference type="AlphaFoldDB" id="A0A6A6HGY0"/>
<keyword evidence="4" id="KW-0274">FAD</keyword>
<evidence type="ECO:0000313" key="9">
    <source>
        <dbReference type="Proteomes" id="UP000800092"/>
    </source>
</evidence>
<dbReference type="InterPro" id="IPR000960">
    <property type="entry name" value="Flavin_mOase"/>
</dbReference>
<dbReference type="EMBL" id="ML991781">
    <property type="protein sequence ID" value="KAF2237307.1"/>
    <property type="molecule type" value="Genomic_DNA"/>
</dbReference>
<dbReference type="Gene3D" id="3.50.50.60">
    <property type="entry name" value="FAD/NAD(P)-binding domain"/>
    <property type="match status" value="2"/>
</dbReference>
<comment type="cofactor">
    <cofactor evidence="1">
        <name>FAD</name>
        <dbReference type="ChEBI" id="CHEBI:57692"/>
    </cofactor>
</comment>
<accession>A0A6A6HGY0</accession>
<comment type="similarity">
    <text evidence="2">Belongs to the FMO family.</text>
</comment>
<evidence type="ECO:0000256" key="4">
    <source>
        <dbReference type="ARBA" id="ARBA00022827"/>
    </source>
</evidence>
<dbReference type="OrthoDB" id="66881at2759"/>
<keyword evidence="9" id="KW-1185">Reference proteome</keyword>
<protein>
    <submittedName>
        <fullName evidence="8">FAD/NAD(P)-binding domain-containing protein</fullName>
    </submittedName>
</protein>
<evidence type="ECO:0000313" key="8">
    <source>
        <dbReference type="EMBL" id="KAF2237307.1"/>
    </source>
</evidence>
<organism evidence="8 9">
    <name type="scientific">Viridothelium virens</name>
    <name type="common">Speckled blister lichen</name>
    <name type="synonym">Trypethelium virens</name>
    <dbReference type="NCBI Taxonomy" id="1048519"/>
    <lineage>
        <taxon>Eukaryota</taxon>
        <taxon>Fungi</taxon>
        <taxon>Dikarya</taxon>
        <taxon>Ascomycota</taxon>
        <taxon>Pezizomycotina</taxon>
        <taxon>Dothideomycetes</taxon>
        <taxon>Dothideomycetes incertae sedis</taxon>
        <taxon>Trypetheliales</taxon>
        <taxon>Trypetheliaceae</taxon>
        <taxon>Viridothelium</taxon>
    </lineage>
</organism>
<dbReference type="GO" id="GO:0050660">
    <property type="term" value="F:flavin adenine dinucleotide binding"/>
    <property type="evidence" value="ECO:0007669"/>
    <property type="project" value="InterPro"/>
</dbReference>
<dbReference type="Pfam" id="PF13450">
    <property type="entry name" value="NAD_binding_8"/>
    <property type="match status" value="1"/>
</dbReference>
<sequence length="509" mass="57584">MARFIEDESHIPAFHIRSVAIIGAGPSGVTAAKYLLAEKWFHRIVIFEQRNNVGGIWNYTPDDDLAKAEAQAQSIPQTSPIAPLEKPVWRPRDVGNLFGSVGEKEATFASALYDDLESNIPKELMEYPDYPFNQDLELFPERKEVLNYLEDYAQDVRHMIRFQTQILDVRKLSKDSWTVKSRELRSGQETDEQYDAVLIASGHFSVPYVPAIDGLEEWHKRYPESLSHSKFYRRPDDYKGKKVIVVGNSASGLDIGSQIATVCQIPLLVSQRSESYLSPGATPDKLELPEIARLDAAARTATFSNGHEEVGIDAILFCTGYFHSLPFLSSVQPPLIGDGSRVHNLYQHIFWRPDPTLAFLVLNQKVTPFPVAQAQAGVVSRVWSNRLRLPAEKDMENWEAAVIRERGSGKMFHVLQYPNDAGYISGLWGWAQSAHRREGLERDGNGKETPCWGLREFWLRERFPVIRKAYRAVGVSRIHIKTVEQLGFDFDAFYKGEDGEATETPKSSL</sequence>
<evidence type="ECO:0000256" key="5">
    <source>
        <dbReference type="ARBA" id="ARBA00022857"/>
    </source>
</evidence>
<dbReference type="GO" id="GO:0004499">
    <property type="term" value="F:N,N-dimethylaniline monooxygenase activity"/>
    <property type="evidence" value="ECO:0007669"/>
    <property type="project" value="InterPro"/>
</dbReference>
<dbReference type="InterPro" id="IPR050346">
    <property type="entry name" value="FMO-like"/>
</dbReference>
<keyword evidence="3" id="KW-0285">Flavoprotein</keyword>
<dbReference type="SUPFAM" id="SSF51905">
    <property type="entry name" value="FAD/NAD(P)-binding domain"/>
    <property type="match status" value="2"/>
</dbReference>
<evidence type="ECO:0000256" key="1">
    <source>
        <dbReference type="ARBA" id="ARBA00001974"/>
    </source>
</evidence>
<evidence type="ECO:0000256" key="2">
    <source>
        <dbReference type="ARBA" id="ARBA00009183"/>
    </source>
</evidence>
<keyword evidence="5" id="KW-0521">NADP</keyword>
<evidence type="ECO:0000256" key="6">
    <source>
        <dbReference type="ARBA" id="ARBA00023002"/>
    </source>
</evidence>
<name>A0A6A6HGY0_VIRVR</name>
<dbReference type="GO" id="GO:0050661">
    <property type="term" value="F:NADP binding"/>
    <property type="evidence" value="ECO:0007669"/>
    <property type="project" value="InterPro"/>
</dbReference>
<dbReference type="InterPro" id="IPR020946">
    <property type="entry name" value="Flavin_mOase-like"/>
</dbReference>
<dbReference type="FunFam" id="3.50.50.60:FF:000138">
    <property type="entry name" value="Flavin-containing monooxygenase"/>
    <property type="match status" value="1"/>
</dbReference>
<evidence type="ECO:0000256" key="3">
    <source>
        <dbReference type="ARBA" id="ARBA00022630"/>
    </source>
</evidence>
<dbReference type="Proteomes" id="UP000800092">
    <property type="component" value="Unassembled WGS sequence"/>
</dbReference>
<gene>
    <name evidence="8" type="ORF">EV356DRAFT_442299</name>
</gene>
<keyword evidence="6" id="KW-0560">Oxidoreductase</keyword>
<dbReference type="InterPro" id="IPR036188">
    <property type="entry name" value="FAD/NAD-bd_sf"/>
</dbReference>
<dbReference type="Pfam" id="PF00743">
    <property type="entry name" value="FMO-like"/>
    <property type="match status" value="2"/>
</dbReference>
<dbReference type="PRINTS" id="PR00370">
    <property type="entry name" value="FMOXYGENASE"/>
</dbReference>
<keyword evidence="7" id="KW-0503">Monooxygenase</keyword>
<reference evidence="8" key="1">
    <citation type="journal article" date="2020" name="Stud. Mycol.">
        <title>101 Dothideomycetes genomes: a test case for predicting lifestyles and emergence of pathogens.</title>
        <authorList>
            <person name="Haridas S."/>
            <person name="Albert R."/>
            <person name="Binder M."/>
            <person name="Bloem J."/>
            <person name="Labutti K."/>
            <person name="Salamov A."/>
            <person name="Andreopoulos B."/>
            <person name="Baker S."/>
            <person name="Barry K."/>
            <person name="Bills G."/>
            <person name="Bluhm B."/>
            <person name="Cannon C."/>
            <person name="Castanera R."/>
            <person name="Culley D."/>
            <person name="Daum C."/>
            <person name="Ezra D."/>
            <person name="Gonzalez J."/>
            <person name="Henrissat B."/>
            <person name="Kuo A."/>
            <person name="Liang C."/>
            <person name="Lipzen A."/>
            <person name="Lutzoni F."/>
            <person name="Magnuson J."/>
            <person name="Mondo S."/>
            <person name="Nolan M."/>
            <person name="Ohm R."/>
            <person name="Pangilinan J."/>
            <person name="Park H.-J."/>
            <person name="Ramirez L."/>
            <person name="Alfaro M."/>
            <person name="Sun H."/>
            <person name="Tritt A."/>
            <person name="Yoshinaga Y."/>
            <person name="Zwiers L.-H."/>
            <person name="Turgeon B."/>
            <person name="Goodwin S."/>
            <person name="Spatafora J."/>
            <person name="Crous P."/>
            <person name="Grigoriev I."/>
        </authorList>
    </citation>
    <scope>NUCLEOTIDE SEQUENCE</scope>
    <source>
        <strain evidence="8">Tuck. ex Michener</strain>
    </source>
</reference>
<proteinExistence type="inferred from homology"/>
<evidence type="ECO:0000256" key="7">
    <source>
        <dbReference type="ARBA" id="ARBA00023033"/>
    </source>
</evidence>
<dbReference type="PANTHER" id="PTHR23023">
    <property type="entry name" value="DIMETHYLANILINE MONOOXYGENASE"/>
    <property type="match status" value="1"/>
</dbReference>